<dbReference type="AlphaFoldDB" id="A0A3M8DW60"/>
<feature type="transmembrane region" description="Helical" evidence="6">
    <location>
        <begin position="36"/>
        <end position="55"/>
    </location>
</feature>
<accession>A0A3M8DW60</accession>
<dbReference type="EMBL" id="RHHQ01000003">
    <property type="protein sequence ID" value="RNB92410.1"/>
    <property type="molecule type" value="Genomic_DNA"/>
</dbReference>
<keyword evidence="2" id="KW-1003">Cell membrane</keyword>
<keyword evidence="8" id="KW-1185">Reference proteome</keyword>
<comment type="subcellular location">
    <subcellularLocation>
        <location evidence="1">Cell membrane</location>
        <topology evidence="1">Multi-pass membrane protein</topology>
    </subcellularLocation>
</comment>
<dbReference type="PANTHER" id="PTHR33931:SF2">
    <property type="entry name" value="HOLIN-LIKE PROTEIN CIDA"/>
    <property type="match status" value="1"/>
</dbReference>
<keyword evidence="5 6" id="KW-0472">Membrane</keyword>
<evidence type="ECO:0000256" key="5">
    <source>
        <dbReference type="ARBA" id="ARBA00023136"/>
    </source>
</evidence>
<keyword evidence="4 6" id="KW-1133">Transmembrane helix</keyword>
<comment type="caution">
    <text evidence="7">The sequence shown here is derived from an EMBL/GenBank/DDBJ whole genome shotgun (WGS) entry which is preliminary data.</text>
</comment>
<reference evidence="7 8" key="1">
    <citation type="submission" date="2018-10" db="EMBL/GenBank/DDBJ databases">
        <title>Phylogenomics of Brevibacillus.</title>
        <authorList>
            <person name="Dunlap C."/>
        </authorList>
    </citation>
    <scope>NUCLEOTIDE SEQUENCE [LARGE SCALE GENOMIC DNA]</scope>
    <source>
        <strain evidence="7 8">JCM 15716</strain>
    </source>
</reference>
<keyword evidence="3 6" id="KW-0812">Transmembrane</keyword>
<evidence type="ECO:0000313" key="8">
    <source>
        <dbReference type="Proteomes" id="UP000271031"/>
    </source>
</evidence>
<evidence type="ECO:0000256" key="6">
    <source>
        <dbReference type="SAM" id="Phobius"/>
    </source>
</evidence>
<feature type="transmembrane region" description="Helical" evidence="6">
    <location>
        <begin position="12"/>
        <end position="30"/>
    </location>
</feature>
<dbReference type="OrthoDB" id="3176438at2"/>
<gene>
    <name evidence="7" type="ORF">EDM56_01550</name>
</gene>
<keyword evidence="7" id="KW-0378">Hydrolase</keyword>
<evidence type="ECO:0000256" key="4">
    <source>
        <dbReference type="ARBA" id="ARBA00022989"/>
    </source>
</evidence>
<dbReference type="InterPro" id="IPR005538">
    <property type="entry name" value="LrgA/CidA"/>
</dbReference>
<sequence>MKKWLHAFPQICLILLFSLIGKAFVAYTHIGIPSSLIGLALLFFSLQLGVVRLNWVEAGAAILFADMLLFFVPAVVGIMKFPWLIGVKGLFVLLIVMCGTGLAMMVTGVVSDRLLRVRIRSGEVKTHAAAKNM</sequence>
<dbReference type="Pfam" id="PF03788">
    <property type="entry name" value="LrgA"/>
    <property type="match status" value="1"/>
</dbReference>
<dbReference type="GO" id="GO:0016787">
    <property type="term" value="F:hydrolase activity"/>
    <property type="evidence" value="ECO:0007669"/>
    <property type="project" value="UniProtKB-KW"/>
</dbReference>
<evidence type="ECO:0000313" key="7">
    <source>
        <dbReference type="EMBL" id="RNB92410.1"/>
    </source>
</evidence>
<dbReference type="PANTHER" id="PTHR33931">
    <property type="entry name" value="HOLIN-LIKE PROTEIN CIDA-RELATED"/>
    <property type="match status" value="1"/>
</dbReference>
<feature type="transmembrane region" description="Helical" evidence="6">
    <location>
        <begin position="62"/>
        <end position="83"/>
    </location>
</feature>
<protein>
    <submittedName>
        <fullName evidence="7">Murein hydrolase regulator LrgA</fullName>
    </submittedName>
</protein>
<organism evidence="7 8">
    <name type="scientific">Brevibacillus fluminis</name>
    <dbReference type="NCBI Taxonomy" id="511487"/>
    <lineage>
        <taxon>Bacteria</taxon>
        <taxon>Bacillati</taxon>
        <taxon>Bacillota</taxon>
        <taxon>Bacilli</taxon>
        <taxon>Bacillales</taxon>
        <taxon>Paenibacillaceae</taxon>
        <taxon>Brevibacillus</taxon>
    </lineage>
</organism>
<name>A0A3M8DW60_9BACL</name>
<feature type="transmembrane region" description="Helical" evidence="6">
    <location>
        <begin position="89"/>
        <end position="110"/>
    </location>
</feature>
<evidence type="ECO:0000256" key="2">
    <source>
        <dbReference type="ARBA" id="ARBA00022475"/>
    </source>
</evidence>
<evidence type="ECO:0000256" key="3">
    <source>
        <dbReference type="ARBA" id="ARBA00022692"/>
    </source>
</evidence>
<dbReference type="RefSeq" id="WP_122916115.1">
    <property type="nucleotide sequence ID" value="NZ_RHHQ01000003.1"/>
</dbReference>
<evidence type="ECO:0000256" key="1">
    <source>
        <dbReference type="ARBA" id="ARBA00004651"/>
    </source>
</evidence>
<dbReference type="GO" id="GO:0005886">
    <property type="term" value="C:plasma membrane"/>
    <property type="evidence" value="ECO:0007669"/>
    <property type="project" value="UniProtKB-SubCell"/>
</dbReference>
<dbReference type="Proteomes" id="UP000271031">
    <property type="component" value="Unassembled WGS sequence"/>
</dbReference>
<proteinExistence type="predicted"/>